<dbReference type="PANTHER" id="PTHR34138">
    <property type="entry name" value="CELL SHAPE-DETERMINING PROTEIN MREC"/>
    <property type="match status" value="1"/>
</dbReference>
<evidence type="ECO:0000256" key="4">
    <source>
        <dbReference type="ARBA" id="ARBA00032089"/>
    </source>
</evidence>
<dbReference type="EMBL" id="CDSC02000011">
    <property type="protein sequence ID" value="SEH57396.1"/>
    <property type="molecule type" value="Genomic_DNA"/>
</dbReference>
<dbReference type="OrthoDB" id="9808025at2"/>
<dbReference type="PIRSF" id="PIRSF038471">
    <property type="entry name" value="MreC"/>
    <property type="match status" value="1"/>
</dbReference>
<evidence type="ECO:0000256" key="2">
    <source>
        <dbReference type="ARBA" id="ARBA00013855"/>
    </source>
</evidence>
<dbReference type="InterPro" id="IPR055342">
    <property type="entry name" value="MreC_beta-barrel_core"/>
</dbReference>
<evidence type="ECO:0000256" key="1">
    <source>
        <dbReference type="ARBA" id="ARBA00009369"/>
    </source>
</evidence>
<dbReference type="InterPro" id="IPR007221">
    <property type="entry name" value="MreC"/>
</dbReference>
<evidence type="ECO:0000313" key="8">
    <source>
        <dbReference type="EMBL" id="SEH57396.1"/>
    </source>
</evidence>
<dbReference type="Pfam" id="PF04085">
    <property type="entry name" value="MreC"/>
    <property type="match status" value="1"/>
</dbReference>
<feature type="domain" description="Rod shape-determining protein MreC beta-barrel core" evidence="7">
    <location>
        <begin position="119"/>
        <end position="262"/>
    </location>
</feature>
<dbReference type="AlphaFoldDB" id="A0A1H6J6S8"/>
<organism evidence="8 9">
    <name type="scientific">Bathymodiolus azoricus thioautotrophic gill symbiont</name>
    <dbReference type="NCBI Taxonomy" id="235205"/>
    <lineage>
        <taxon>Bacteria</taxon>
        <taxon>Pseudomonadati</taxon>
        <taxon>Pseudomonadota</taxon>
        <taxon>Gammaproteobacteria</taxon>
        <taxon>sulfur-oxidizing symbionts</taxon>
    </lineage>
</organism>
<accession>A0A1H6J6S8</accession>
<evidence type="ECO:0000256" key="3">
    <source>
        <dbReference type="ARBA" id="ARBA00022960"/>
    </source>
</evidence>
<dbReference type="NCBIfam" id="TIGR00219">
    <property type="entry name" value="mreC"/>
    <property type="match status" value="1"/>
</dbReference>
<comment type="function">
    <text evidence="5">Involved in formation and maintenance of cell shape.</text>
</comment>
<dbReference type="GO" id="GO:0005886">
    <property type="term" value="C:plasma membrane"/>
    <property type="evidence" value="ECO:0007669"/>
    <property type="project" value="TreeGrafter"/>
</dbReference>
<evidence type="ECO:0000259" key="7">
    <source>
        <dbReference type="Pfam" id="PF04085"/>
    </source>
</evidence>
<evidence type="ECO:0000256" key="5">
    <source>
        <dbReference type="PIRNR" id="PIRNR038471"/>
    </source>
</evidence>
<keyword evidence="6" id="KW-0175">Coiled coil</keyword>
<feature type="coiled-coil region" evidence="6">
    <location>
        <begin position="62"/>
        <end position="89"/>
    </location>
</feature>
<dbReference type="Proteomes" id="UP000198988">
    <property type="component" value="Unassembled WGS sequence"/>
</dbReference>
<evidence type="ECO:0000313" key="9">
    <source>
        <dbReference type="Proteomes" id="UP000198988"/>
    </source>
</evidence>
<evidence type="ECO:0000256" key="6">
    <source>
        <dbReference type="SAM" id="Coils"/>
    </source>
</evidence>
<dbReference type="GO" id="GO:0008360">
    <property type="term" value="P:regulation of cell shape"/>
    <property type="evidence" value="ECO:0007669"/>
    <property type="project" value="UniProtKB-KW"/>
</dbReference>
<reference evidence="9" key="1">
    <citation type="submission" date="2016-06" db="EMBL/GenBank/DDBJ databases">
        <authorList>
            <person name="Petersen J."/>
            <person name="Sayavedra L."/>
        </authorList>
    </citation>
    <scope>NUCLEOTIDE SEQUENCE [LARGE SCALE GENOMIC DNA]</scope>
    <source>
        <strain evidence="9">BazSymA</strain>
    </source>
</reference>
<protein>
    <recommendedName>
        <fullName evidence="2 5">Cell shape-determining protein MreC</fullName>
    </recommendedName>
    <alternativeName>
        <fullName evidence="4 5">Cell shape protein MreC</fullName>
    </alternativeName>
</protein>
<dbReference type="RefSeq" id="WP_090714317.1">
    <property type="nucleotide sequence ID" value="NZ_CAESAP020000070.1"/>
</dbReference>
<gene>
    <name evidence="8" type="ORF">BAZSYMA_ACONTIG00121_7</name>
</gene>
<comment type="similarity">
    <text evidence="1 5">Belongs to the MreC family.</text>
</comment>
<dbReference type="PANTHER" id="PTHR34138:SF1">
    <property type="entry name" value="CELL SHAPE-DETERMINING PROTEIN MREC"/>
    <property type="match status" value="1"/>
</dbReference>
<name>A0A1H6J6S8_9GAMM</name>
<dbReference type="InterPro" id="IPR042175">
    <property type="entry name" value="Cell/Rod_MreC_2"/>
</dbReference>
<keyword evidence="3 5" id="KW-0133">Cell shape</keyword>
<dbReference type="InterPro" id="IPR042177">
    <property type="entry name" value="Cell/Rod_1"/>
</dbReference>
<proteinExistence type="inferred from homology"/>
<sequence length="269" mass="29920">MQKILSLFIPVLIAIFLLFSDYKFSYLDSLKKSIATLISPIYLAINLPSQLYIWINEQGTTKQILLNQNKQLSAELVRLKVDLQNHNALLLENQKLSQLLNSRYKLDQETFILARVSSISQSRLKKQIAINKGSSDGIKIGQVVLGADGILGQVSQVTPLYSSVLLTTDPTQHIPVKNERNGIRGISKGVASHQGKLMVRFIQHGLDIKVGDVFLSSAISSKFPAGYPVGRVTHVEKKVNDPFLTIELTPSQSIKQLEFVLINNTLKKS</sequence>
<dbReference type="Gene3D" id="2.40.10.340">
    <property type="entry name" value="Rod shape-determining protein MreC, domain 1"/>
    <property type="match status" value="1"/>
</dbReference>
<dbReference type="Gene3D" id="2.40.10.350">
    <property type="entry name" value="Rod shape-determining protein MreC, domain 2"/>
    <property type="match status" value="1"/>
</dbReference>